<evidence type="ECO:0000313" key="9">
    <source>
        <dbReference type="Proteomes" id="UP000054408"/>
    </source>
</evidence>
<dbReference type="GO" id="GO:0005737">
    <property type="term" value="C:cytoplasm"/>
    <property type="evidence" value="ECO:0007669"/>
    <property type="project" value="TreeGrafter"/>
</dbReference>
<gene>
    <name evidence="8" type="ORF">AMSG_03685</name>
</gene>
<feature type="region of interest" description="Disordered" evidence="6">
    <location>
        <begin position="804"/>
        <end position="835"/>
    </location>
</feature>
<accession>A0A0L0D4S9</accession>
<keyword evidence="9" id="KW-1185">Reference proteome</keyword>
<feature type="region of interest" description="Disordered" evidence="6">
    <location>
        <begin position="857"/>
        <end position="890"/>
    </location>
</feature>
<dbReference type="SUPFAM" id="SSF56112">
    <property type="entry name" value="Protein kinase-like (PK-like)"/>
    <property type="match status" value="1"/>
</dbReference>
<dbReference type="GeneID" id="25563268"/>
<dbReference type="eggNOG" id="KOG0192">
    <property type="taxonomic scope" value="Eukaryota"/>
</dbReference>
<evidence type="ECO:0000256" key="4">
    <source>
        <dbReference type="ARBA" id="ARBA00022840"/>
    </source>
</evidence>
<feature type="domain" description="Protein kinase" evidence="7">
    <location>
        <begin position="70"/>
        <end position="356"/>
    </location>
</feature>
<evidence type="ECO:0000256" key="5">
    <source>
        <dbReference type="ARBA" id="ARBA00037982"/>
    </source>
</evidence>
<evidence type="ECO:0000313" key="8">
    <source>
        <dbReference type="EMBL" id="KNC47255.1"/>
    </source>
</evidence>
<dbReference type="GO" id="GO:0005634">
    <property type="term" value="C:nucleus"/>
    <property type="evidence" value="ECO:0007669"/>
    <property type="project" value="TreeGrafter"/>
</dbReference>
<comment type="similarity">
    <text evidence="5">Belongs to the protein kinase superfamily. Ser/Thr protein kinase family. GCN2 subfamily.</text>
</comment>
<dbReference type="Gene3D" id="1.10.510.10">
    <property type="entry name" value="Transferase(Phosphotransferase) domain 1"/>
    <property type="match status" value="1"/>
</dbReference>
<dbReference type="GO" id="GO:0004674">
    <property type="term" value="F:protein serine/threonine kinase activity"/>
    <property type="evidence" value="ECO:0007669"/>
    <property type="project" value="UniProtKB-KW"/>
</dbReference>
<evidence type="ECO:0000256" key="6">
    <source>
        <dbReference type="SAM" id="MobiDB-lite"/>
    </source>
</evidence>
<dbReference type="InterPro" id="IPR011009">
    <property type="entry name" value="Kinase-like_dom_sf"/>
</dbReference>
<dbReference type="Proteomes" id="UP000054408">
    <property type="component" value="Unassembled WGS sequence"/>
</dbReference>
<dbReference type="CDD" id="cd14014">
    <property type="entry name" value="STKc_PknB_like"/>
    <property type="match status" value="1"/>
</dbReference>
<dbReference type="PROSITE" id="PS00108">
    <property type="entry name" value="PROTEIN_KINASE_ST"/>
    <property type="match status" value="1"/>
</dbReference>
<dbReference type="SMART" id="SM00220">
    <property type="entry name" value="S_TKc"/>
    <property type="match status" value="1"/>
</dbReference>
<feature type="compositionally biased region" description="Low complexity" evidence="6">
    <location>
        <begin position="504"/>
        <end position="514"/>
    </location>
</feature>
<evidence type="ECO:0000256" key="2">
    <source>
        <dbReference type="ARBA" id="ARBA00022741"/>
    </source>
</evidence>
<protein>
    <submittedName>
        <fullName evidence="8">Serine/threonine protein kinase</fullName>
    </submittedName>
</protein>
<feature type="region of interest" description="Disordered" evidence="6">
    <location>
        <begin position="2247"/>
        <end position="2281"/>
    </location>
</feature>
<dbReference type="InterPro" id="IPR050339">
    <property type="entry name" value="CC_SR_Kinase"/>
</dbReference>
<dbReference type="OrthoDB" id="4062651at2759"/>
<dbReference type="EMBL" id="GL349446">
    <property type="protein sequence ID" value="KNC47255.1"/>
    <property type="molecule type" value="Genomic_DNA"/>
</dbReference>
<sequence length="2706" mass="283853">MSTPKSVSATHSRVSHSASWSRHTVAYRPSQAGLHEADHALESPHLATPTIPFSTQVLSLGREPFLMSEFDEIEVVARGGFGVVSKARRRDEVFAIKSIRIESGAGSSAYDDLLNELRVLVAVQHPYVLRIFGICIHDDDVGKANPSSFGIVSEYAFGGTLSRYIRHPDEYLQNRTPIRLALLEARWLFQLACGLAEIHRAALVHLDLKPDNVFLSSKDGEFGAQVRIGDLGSATQDASRSALDAGPCDGLVNITMSYCAPEVIEDPNNVSTAADVFSFGIIAYELLTKRHAFSHSSRIKNYYRLPNWAPLNALVRDVPSLASIVSLVKACCLPEPHNRPETAQIALDLSAAYTALMDASLDMAEDLSSAGTPAASPSPPLDHSEAQHFWSTMIAPLVALDADRAALPISSFVTILNTFAAATNAVWEGTVSARQLRALFGTAVTKAKFNELTRGNGLLALFTTVALTSSSSSSSSSSNGPGGTDAAPGPSGQHSKAETCSAVTDSSSSSDSTTPLTLWMGEDFSLQGLLGARAAAGSIDIVSIVDSLAVSLRAMVAILPFSSSSKAPPLAYAYNPEDSSAPPPLALHLYIIAESLRSIPRSIVYSAIPGLTKAFAHTAPSTSLAQVFHPLIDGNATIPPTPDELASLISSLADVLSAEVARGNANSALAILAFVDKLAAKLATTGHASAKALLTRLDNIGTAARLVATRQLERMQAVRSADAKALTGTAFQARTLALAAQDARSVSSASALQMALGEARAYLRSQPQTWDYYSMVRFHLSSAFSAAHELIESGMMDGSIVAHSARAKPTKPSTSGGSDTGPDSESGSDAGSSSLGLTVGVDAHSLASLRGSGSRLLPTLVSPSPPASASSGHPPPHQHGMSSGPISTSCDTTSASTLEFSTSSSSSGVGFLTSAVVGRAMKAAGPLTSSLSFFDYVNKLPSKAAQQVCFARLAAVSPNRAAFNVVAEDVARILALRQAKDLVKLGSTTVSSGIVSRFKTSMEDGGTKVVESPARRLAARHASAMLQAVMAGEVEAAKFGAPTPDPAVSGFCAAAPSAPDGSPPFTASLSPRDLAAVIVNSSSSASSSAASTNSATSASLLVCPAVTGLAILPSLESLYAESAVVAQSQAVQSPYQLAALEVSLLDALVPRALSHASTLLPLKRALASFSRATAADNPSLITRAAAAAMDSLSAADTLLAGQVPTRAGAIYGAVYQLLARSQVADNFSLLSKLQAAALLRFDVVCRICTSQAWVRGEFMAPAPPGTLTASALQKRLAAMRSVALENVLASAELGPMVPTAPRELRGFRLPKLLSALETLAAAQRSLFSTIVVSALHVLGAPPVDFAFVALGASADCIPSLSPTLEFACLVDDDAEYAREFFVALVAYIRLKMVQLGETLARESSGDGRGGLTVPGSKSGMASGFALSSSGASPFAGGVPDAWYGTPEELIARLLEDGTRTSPETLSRVVSASHMFASSRKATASLLARYYRALRKELSAPVADIHTGVDVQVSNPPLAFVLGSQLFAAVIRDDRYAPASPFERHFGVTASMTQVPYLAMLAMTTIVCELGPRSFAERVDRLVDVCAVSARLGNAAKSLVYTGVGLRILLQAYNESEEDSLGPDVLTSRGIILPDVHISCVDMLPLLIKAHKTLAVPMYESLKLALPRMVSLAGSVALTGVGLVAATPVKWAMDSFAAVAVAADAAVIRRKLSTLDNASLQRLVSKSAAGQTLAAWLALPTPGQLEWDQANSAGIELREVRQALRALVRASGREHGEISLASHRLLTSLSGYLAHPTSDVLGAPKVFYSPLGGPLVVPAAAAPHFGRPATLQQLSDVQFSRRALLYLLSGSLLGGTAVDVLLACGQSGGDVGDLSFRVVNEESAAAVLESETARVVMACLLECTPDGLVSGESPCLLLDGVVDESGWAAEFGARLTASADASVLKDFVRCGAFATQALSESATRAVHYVEQFLEDLVETAAQFNAAVYFREQLACAELEAQVGEALSMLMNREGIRRLAVTLLAMHEAARRSLDAESQKQSGGDGVASARRLGLGTLVGHFNAAVTSALPPLAGVPVSARGVSDPGTWDDGHCVPMEAVHPLSALAALPKMPSVLEPGSNAEDMAESVFSLISSYSLPAYLGPLTVALVGLDMVTDKMVQRLVGAAHCLAVLVVDDCPLVSDLSGLVGASVDSMLQILILSRSMAIETSCEAPPLTWSGRPMAGPCLETIATTSAQVAAAASTALGLSSSSGDEEARGSGRTRRRRKRMHKSSRRTVSHEAREWGETNRVRVEVVPRGESGVAYLQRTQSAAVCEVRHATVSVRNVVDAALTSAECSMRFWSDCMADGYVAARVEDLAHLQVLNETDPWSRVVARIASSRLVGSADRLTFEPTMAFDVGDVDRYGGEGALASLRFEAPQLSASGRSQSAWKTQTRKLLTNITERISNVLDTIEEVYSESSDSEAEAVANAGELAEELRVVGDAIDVRRDELDVEGAVTLRAATSHKERKQLRRLGKVTESLQQLLQSRATKEGDGMGISSHAASRMAQLDERAAQAVSKLSSGIVSQLPTGLDWAAPSQASAPALRAATRELRGLVDGDGGAEDDSQFQALQVQAARLEAHLAGVLEDETKCALRMQELQCALESVQELVQTALDLVPHDFAPLTTMRRQVVRVLAMVKRGDDIARIRRVAAGIGTSASVVVAMVEQ</sequence>
<keyword evidence="1" id="KW-0808">Transferase</keyword>
<dbReference type="PANTHER" id="PTHR11042">
    <property type="entry name" value="EUKARYOTIC TRANSLATION INITIATION FACTOR 2-ALPHA KINASE EIF2-ALPHA KINASE -RELATED"/>
    <property type="match status" value="1"/>
</dbReference>
<dbReference type="STRING" id="461836.A0A0L0D4S9"/>
<evidence type="ECO:0000256" key="1">
    <source>
        <dbReference type="ARBA" id="ARBA00022679"/>
    </source>
</evidence>
<keyword evidence="4" id="KW-0067">ATP-binding</keyword>
<proteinExistence type="inferred from homology"/>
<feature type="compositionally biased region" description="Low complexity" evidence="6">
    <location>
        <begin position="810"/>
        <end position="835"/>
    </location>
</feature>
<dbReference type="Pfam" id="PF00069">
    <property type="entry name" value="Pkinase"/>
    <property type="match status" value="1"/>
</dbReference>
<feature type="compositionally biased region" description="Low complexity" evidence="6">
    <location>
        <begin position="867"/>
        <end position="885"/>
    </location>
</feature>
<dbReference type="PROSITE" id="PS50011">
    <property type="entry name" value="PROTEIN_KINASE_DOM"/>
    <property type="match status" value="1"/>
</dbReference>
<keyword evidence="3 8" id="KW-0418">Kinase</keyword>
<dbReference type="GO" id="GO:0005524">
    <property type="term" value="F:ATP binding"/>
    <property type="evidence" value="ECO:0007669"/>
    <property type="project" value="UniProtKB-KW"/>
</dbReference>
<dbReference type="InterPro" id="IPR000719">
    <property type="entry name" value="Prot_kinase_dom"/>
</dbReference>
<keyword evidence="8" id="KW-0723">Serine/threonine-protein kinase</keyword>
<feature type="region of interest" description="Disordered" evidence="6">
    <location>
        <begin position="470"/>
        <end position="514"/>
    </location>
</feature>
<reference evidence="8 9" key="1">
    <citation type="submission" date="2010-05" db="EMBL/GenBank/DDBJ databases">
        <title>The Genome Sequence of Thecamonas trahens ATCC 50062.</title>
        <authorList>
            <consortium name="The Broad Institute Genome Sequencing Platform"/>
            <person name="Russ C."/>
            <person name="Cuomo C."/>
            <person name="Shea T."/>
            <person name="Young S.K."/>
            <person name="Zeng Q."/>
            <person name="Koehrsen M."/>
            <person name="Haas B."/>
            <person name="Borodovsky M."/>
            <person name="Guigo R."/>
            <person name="Alvarado L."/>
            <person name="Berlin A."/>
            <person name="Bochicchio J."/>
            <person name="Borenstein D."/>
            <person name="Chapman S."/>
            <person name="Chen Z."/>
            <person name="Freedman E."/>
            <person name="Gellesch M."/>
            <person name="Goldberg J."/>
            <person name="Griggs A."/>
            <person name="Gujja S."/>
            <person name="Heilman E."/>
            <person name="Heiman D."/>
            <person name="Hepburn T."/>
            <person name="Howarth C."/>
            <person name="Jen D."/>
            <person name="Larson L."/>
            <person name="Mehta T."/>
            <person name="Park D."/>
            <person name="Pearson M."/>
            <person name="Roberts A."/>
            <person name="Saif S."/>
            <person name="Shenoy N."/>
            <person name="Sisk P."/>
            <person name="Stolte C."/>
            <person name="Sykes S."/>
            <person name="Thomson T."/>
            <person name="Walk T."/>
            <person name="White J."/>
            <person name="Yandava C."/>
            <person name="Burger G."/>
            <person name="Gray M.W."/>
            <person name="Holland P.W.H."/>
            <person name="King N."/>
            <person name="Lang F.B.F."/>
            <person name="Roger A.J."/>
            <person name="Ruiz-Trillo I."/>
            <person name="Lander E."/>
            <person name="Nusbaum C."/>
        </authorList>
    </citation>
    <scope>NUCLEOTIDE SEQUENCE [LARGE SCALE GENOMIC DNA]</scope>
    <source>
        <strain evidence="8 9">ATCC 50062</strain>
    </source>
</reference>
<keyword evidence="2" id="KW-0547">Nucleotide-binding</keyword>
<dbReference type="InterPro" id="IPR008271">
    <property type="entry name" value="Ser/Thr_kinase_AS"/>
</dbReference>
<dbReference type="RefSeq" id="XP_013759598.1">
    <property type="nucleotide sequence ID" value="XM_013904144.1"/>
</dbReference>
<evidence type="ECO:0000256" key="3">
    <source>
        <dbReference type="ARBA" id="ARBA00022777"/>
    </source>
</evidence>
<feature type="compositionally biased region" description="Basic residues" evidence="6">
    <location>
        <begin position="2259"/>
        <end position="2275"/>
    </location>
</feature>
<name>A0A0L0D4S9_THETB</name>
<evidence type="ECO:0000259" key="7">
    <source>
        <dbReference type="PROSITE" id="PS50011"/>
    </source>
</evidence>
<organism evidence="8 9">
    <name type="scientific">Thecamonas trahens ATCC 50062</name>
    <dbReference type="NCBI Taxonomy" id="461836"/>
    <lineage>
        <taxon>Eukaryota</taxon>
        <taxon>Apusozoa</taxon>
        <taxon>Apusomonadida</taxon>
        <taxon>Apusomonadidae</taxon>
        <taxon>Thecamonas</taxon>
    </lineage>
</organism>